<dbReference type="Proteomes" id="UP000638648">
    <property type="component" value="Unassembled WGS sequence"/>
</dbReference>
<dbReference type="RefSeq" id="WP_192748539.1">
    <property type="nucleotide sequence ID" value="NZ_BAABJL010000189.1"/>
</dbReference>
<feature type="transmembrane region" description="Helical" evidence="1">
    <location>
        <begin position="123"/>
        <end position="143"/>
    </location>
</feature>
<evidence type="ECO:0000313" key="2">
    <source>
        <dbReference type="EMBL" id="MBE1603810.1"/>
    </source>
</evidence>
<protein>
    <submittedName>
        <fullName evidence="2">Uncharacterized protein</fullName>
    </submittedName>
</protein>
<feature type="transmembrane region" description="Helical" evidence="1">
    <location>
        <begin position="191"/>
        <end position="214"/>
    </location>
</feature>
<keyword evidence="3" id="KW-1185">Reference proteome</keyword>
<keyword evidence="1" id="KW-1133">Transmembrane helix</keyword>
<feature type="transmembrane region" description="Helical" evidence="1">
    <location>
        <begin position="39"/>
        <end position="60"/>
    </location>
</feature>
<feature type="transmembrane region" description="Helical" evidence="1">
    <location>
        <begin position="155"/>
        <end position="171"/>
    </location>
</feature>
<reference evidence="2" key="1">
    <citation type="submission" date="2020-10" db="EMBL/GenBank/DDBJ databases">
        <title>Sequencing the genomes of 1000 actinobacteria strains.</title>
        <authorList>
            <person name="Klenk H.-P."/>
        </authorList>
    </citation>
    <scope>NUCLEOTIDE SEQUENCE</scope>
    <source>
        <strain evidence="2">DSM 45354</strain>
    </source>
</reference>
<proteinExistence type="predicted"/>
<keyword evidence="1" id="KW-0472">Membrane</keyword>
<evidence type="ECO:0000313" key="3">
    <source>
        <dbReference type="Proteomes" id="UP000638648"/>
    </source>
</evidence>
<sequence>MGAGFLVPLIPYLVLSGVLAGSDSDESGGRDVMPTWEGIFVSIGVGGMALGLVIALPIYLRERFPHTFLGRRDDGLARPARNLLAVRAALVVSCALGVLWLSWTFGAGFGLNPAHRDLLDSNARLLLGIWGVGAMIAACSVHLLSRRQPARLRRWIPLTLAFTTSGSLFAWNAWKLAAALLGPGDYTTPEYFVVALTEYVLAIGAGATLLTTLLRTRRSVPARTSA</sequence>
<dbReference type="EMBL" id="JADBEM010000001">
    <property type="protein sequence ID" value="MBE1603810.1"/>
    <property type="molecule type" value="Genomic_DNA"/>
</dbReference>
<name>A0A927R9B2_9ACTN</name>
<gene>
    <name evidence="2" type="ORF">HEB94_000658</name>
</gene>
<accession>A0A927R9B2</accession>
<organism evidence="2 3">
    <name type="scientific">Actinopolymorpha pittospori</name>
    <dbReference type="NCBI Taxonomy" id="648752"/>
    <lineage>
        <taxon>Bacteria</taxon>
        <taxon>Bacillati</taxon>
        <taxon>Actinomycetota</taxon>
        <taxon>Actinomycetes</taxon>
        <taxon>Propionibacteriales</taxon>
        <taxon>Actinopolymorphaceae</taxon>
        <taxon>Actinopolymorpha</taxon>
    </lineage>
</organism>
<dbReference type="AlphaFoldDB" id="A0A927R9B2"/>
<keyword evidence="1" id="KW-0812">Transmembrane</keyword>
<feature type="transmembrane region" description="Helical" evidence="1">
    <location>
        <begin position="81"/>
        <end position="103"/>
    </location>
</feature>
<comment type="caution">
    <text evidence="2">The sequence shown here is derived from an EMBL/GenBank/DDBJ whole genome shotgun (WGS) entry which is preliminary data.</text>
</comment>
<evidence type="ECO:0000256" key="1">
    <source>
        <dbReference type="SAM" id="Phobius"/>
    </source>
</evidence>